<dbReference type="PROSITE" id="PS50231">
    <property type="entry name" value="RICIN_B_LECTIN"/>
    <property type="match status" value="1"/>
</dbReference>
<dbReference type="InterPro" id="IPR000772">
    <property type="entry name" value="Ricin_B_lectin"/>
</dbReference>
<keyword evidence="4" id="KW-1185">Reference proteome</keyword>
<feature type="signal peptide" evidence="1">
    <location>
        <begin position="1"/>
        <end position="32"/>
    </location>
</feature>
<proteinExistence type="predicted"/>
<feature type="chain" id="PRO_5047140782" evidence="1">
    <location>
        <begin position="33"/>
        <end position="198"/>
    </location>
</feature>
<comment type="caution">
    <text evidence="3">The sequence shown here is derived from an EMBL/GenBank/DDBJ whole genome shotgun (WGS) entry which is preliminary data.</text>
</comment>
<dbReference type="Proteomes" id="UP001278571">
    <property type="component" value="Unassembled WGS sequence"/>
</dbReference>
<dbReference type="InterPro" id="IPR035992">
    <property type="entry name" value="Ricin_B-like_lectins"/>
</dbReference>
<organism evidence="3 4">
    <name type="scientific">Streptomyces roseolus</name>
    <dbReference type="NCBI Taxonomy" id="67358"/>
    <lineage>
        <taxon>Bacteria</taxon>
        <taxon>Bacillati</taxon>
        <taxon>Actinomycetota</taxon>
        <taxon>Actinomycetes</taxon>
        <taxon>Kitasatosporales</taxon>
        <taxon>Streptomycetaceae</taxon>
        <taxon>Streptomyces</taxon>
    </lineage>
</organism>
<protein>
    <submittedName>
        <fullName evidence="3">RICIN domain-containing protein</fullName>
    </submittedName>
</protein>
<keyword evidence="1" id="KW-0732">Signal</keyword>
<accession>A0ABU4JZG8</accession>
<evidence type="ECO:0000256" key="1">
    <source>
        <dbReference type="SAM" id="SignalP"/>
    </source>
</evidence>
<dbReference type="Pfam" id="PF14200">
    <property type="entry name" value="RicinB_lectin_2"/>
    <property type="match status" value="1"/>
</dbReference>
<name>A0ABU4JZG8_9ACTN</name>
<gene>
    <name evidence="3" type="ORF">R2363_01650</name>
</gene>
<reference evidence="3 4" key="1">
    <citation type="submission" date="2023-10" db="EMBL/GenBank/DDBJ databases">
        <authorList>
            <person name="Wang X.X."/>
        </authorList>
    </citation>
    <scope>NUCLEOTIDE SEQUENCE [LARGE SCALE GENOMIC DNA]</scope>
    <source>
        <strain evidence="3 4">NBRC 12816</strain>
    </source>
</reference>
<dbReference type="SUPFAM" id="SSF50370">
    <property type="entry name" value="Ricin B-like lectins"/>
    <property type="match status" value="1"/>
</dbReference>
<evidence type="ECO:0000259" key="2">
    <source>
        <dbReference type="Pfam" id="PF14200"/>
    </source>
</evidence>
<feature type="domain" description="Ricin B lectin" evidence="2">
    <location>
        <begin position="98"/>
        <end position="173"/>
    </location>
</feature>
<evidence type="ECO:0000313" key="4">
    <source>
        <dbReference type="Proteomes" id="UP001278571"/>
    </source>
</evidence>
<dbReference type="EMBL" id="JAWJZF010000161">
    <property type="protein sequence ID" value="MDX2290894.1"/>
    <property type="molecule type" value="Genomic_DNA"/>
</dbReference>
<dbReference type="Gene3D" id="2.80.10.50">
    <property type="match status" value="2"/>
</dbReference>
<sequence>MQTKLRGWGARLTGSALTAAVLIVAQSGPSTALPARDAVTATVQATSATAAPATAFGFGSISTRRLKSVATGQCVDDSTIGLRHWTCQDRYGKYADFQKFDLIQYIGDTYSIKNRATGLCMDDSSAGLRHFVCHNPSGEYADFQRWTRWKNSDGTYGFKNWATGKCLDDSHGGNLRTWPCHFPDGDFGHFQKFRLDSY</sequence>
<dbReference type="CDD" id="cd23415">
    <property type="entry name" value="beta-trefoil_Ricin_AH"/>
    <property type="match status" value="1"/>
</dbReference>
<evidence type="ECO:0000313" key="3">
    <source>
        <dbReference type="EMBL" id="MDX2290894.1"/>
    </source>
</evidence>
<dbReference type="RefSeq" id="WP_319007485.1">
    <property type="nucleotide sequence ID" value="NZ_JAWJZF010000161.1"/>
</dbReference>